<evidence type="ECO:0000313" key="3">
    <source>
        <dbReference type="EMBL" id="PIR69397.1"/>
    </source>
</evidence>
<keyword evidence="1" id="KW-0472">Membrane</keyword>
<evidence type="ECO:0000259" key="2">
    <source>
        <dbReference type="Pfam" id="PF18893"/>
    </source>
</evidence>
<keyword evidence="1" id="KW-1133">Transmembrane helix</keyword>
<proteinExistence type="predicted"/>
<evidence type="ECO:0000313" key="4">
    <source>
        <dbReference type="Proteomes" id="UP000231503"/>
    </source>
</evidence>
<keyword evidence="1" id="KW-0812">Transmembrane</keyword>
<sequence length="78" mass="8956">MIGGISQPLFIFTILLALWTLPWKGFALWRAAHRNDKWWFVVFLIVNTAGILEIVYLIVTRKKNDVHADASSMPSSRI</sequence>
<dbReference type="Proteomes" id="UP000231503">
    <property type="component" value="Unassembled WGS sequence"/>
</dbReference>
<dbReference type="Pfam" id="PF18893">
    <property type="entry name" value="DUF5652"/>
    <property type="match status" value="1"/>
</dbReference>
<organism evidence="3 4">
    <name type="scientific">Candidatus Niyogibacteria bacterium CG10_big_fil_rev_8_21_14_0_10_46_36</name>
    <dbReference type="NCBI Taxonomy" id="1974726"/>
    <lineage>
        <taxon>Bacteria</taxon>
        <taxon>Candidatus Niyogiibacteriota</taxon>
    </lineage>
</organism>
<name>A0A2H0TCY2_9BACT</name>
<dbReference type="AlphaFoldDB" id="A0A2H0TCY2"/>
<feature type="transmembrane region" description="Helical" evidence="1">
    <location>
        <begin position="38"/>
        <end position="59"/>
    </location>
</feature>
<dbReference type="EMBL" id="PFCO01000008">
    <property type="protein sequence ID" value="PIR69397.1"/>
    <property type="molecule type" value="Genomic_DNA"/>
</dbReference>
<dbReference type="InterPro" id="IPR043712">
    <property type="entry name" value="DUF5652"/>
</dbReference>
<reference evidence="4" key="1">
    <citation type="submission" date="2017-09" db="EMBL/GenBank/DDBJ databases">
        <title>Depth-based differentiation of microbial function through sediment-hosted aquifers and enrichment of novel symbionts in the deep terrestrial subsurface.</title>
        <authorList>
            <person name="Probst A.J."/>
            <person name="Ladd B."/>
            <person name="Jarett J.K."/>
            <person name="Geller-Mcgrath D.E."/>
            <person name="Sieber C.M.K."/>
            <person name="Emerson J.B."/>
            <person name="Anantharaman K."/>
            <person name="Thomas B.C."/>
            <person name="Malmstrom R."/>
            <person name="Stieglmeier M."/>
            <person name="Klingl A."/>
            <person name="Woyke T."/>
            <person name="Ryan C.M."/>
            <person name="Banfield J.F."/>
        </authorList>
    </citation>
    <scope>NUCLEOTIDE SEQUENCE [LARGE SCALE GENOMIC DNA]</scope>
</reference>
<comment type="caution">
    <text evidence="3">The sequence shown here is derived from an EMBL/GenBank/DDBJ whole genome shotgun (WGS) entry which is preliminary data.</text>
</comment>
<evidence type="ECO:0000256" key="1">
    <source>
        <dbReference type="SAM" id="Phobius"/>
    </source>
</evidence>
<feature type="transmembrane region" description="Helical" evidence="1">
    <location>
        <begin position="9"/>
        <end position="32"/>
    </location>
</feature>
<protein>
    <recommendedName>
        <fullName evidence="2">DUF5652 domain-containing protein</fullName>
    </recommendedName>
</protein>
<feature type="domain" description="DUF5652" evidence="2">
    <location>
        <begin position="10"/>
        <end position="65"/>
    </location>
</feature>
<gene>
    <name evidence="3" type="ORF">COU47_03440</name>
</gene>
<accession>A0A2H0TCY2</accession>